<feature type="domain" description="Anaphase-promoting complex subunit 4 long" evidence="8">
    <location>
        <begin position="287"/>
        <end position="488"/>
    </location>
</feature>
<evidence type="ECO:0000313" key="10">
    <source>
        <dbReference type="Proteomes" id="UP000272025"/>
    </source>
</evidence>
<dbReference type="OrthoDB" id="2110451at2759"/>
<evidence type="ECO:0000256" key="4">
    <source>
        <dbReference type="ARBA" id="ARBA00022786"/>
    </source>
</evidence>
<keyword evidence="3" id="KW-0498">Mitosis</keyword>
<dbReference type="Proteomes" id="UP000272025">
    <property type="component" value="Unassembled WGS sequence"/>
</dbReference>
<reference evidence="9 10" key="1">
    <citation type="journal article" date="2018" name="Mol. Ecol.">
        <title>The obligate alkalophilic soda-lake fungus Sodiomyces alkalinus has shifted to a protein diet.</title>
        <authorList>
            <person name="Grum-Grzhimaylo A.A."/>
            <person name="Falkoski D.L."/>
            <person name="van den Heuvel J."/>
            <person name="Valero-Jimenez C.A."/>
            <person name="Min B."/>
            <person name="Choi I.G."/>
            <person name="Lipzen A."/>
            <person name="Daum C.G."/>
            <person name="Aanen D.K."/>
            <person name="Tsang A."/>
            <person name="Henrissat B."/>
            <person name="Bilanenko E.N."/>
            <person name="de Vries R.P."/>
            <person name="van Kan J.A.L."/>
            <person name="Grigoriev I.V."/>
            <person name="Debets A.J.M."/>
        </authorList>
    </citation>
    <scope>NUCLEOTIDE SEQUENCE [LARGE SCALE GENOMIC DNA]</scope>
    <source>
        <strain evidence="9 10">F11</strain>
    </source>
</reference>
<evidence type="ECO:0000259" key="7">
    <source>
        <dbReference type="Pfam" id="PF12894"/>
    </source>
</evidence>
<keyword evidence="10" id="KW-1185">Reference proteome</keyword>
<evidence type="ECO:0000256" key="2">
    <source>
        <dbReference type="ARBA" id="ARBA00022618"/>
    </source>
</evidence>
<name>A0A3N2Q0S6_SODAK</name>
<keyword evidence="2" id="KW-0132">Cell division</keyword>
<keyword evidence="5" id="KW-0131">Cell cycle</keyword>
<gene>
    <name evidence="9" type="ORF">SODALDRAFT_94146</name>
</gene>
<evidence type="ECO:0000259" key="8">
    <source>
        <dbReference type="Pfam" id="PF12896"/>
    </source>
</evidence>
<dbReference type="GO" id="GO:0051301">
    <property type="term" value="P:cell division"/>
    <property type="evidence" value="ECO:0007669"/>
    <property type="project" value="UniProtKB-KW"/>
</dbReference>
<evidence type="ECO:0000256" key="3">
    <source>
        <dbReference type="ARBA" id="ARBA00022776"/>
    </source>
</evidence>
<evidence type="ECO:0000256" key="1">
    <source>
        <dbReference type="ARBA" id="ARBA00016067"/>
    </source>
</evidence>
<dbReference type="PANTHER" id="PTHR13260:SF0">
    <property type="entry name" value="ANAPHASE-PROMOTING COMPLEX SUBUNIT 4"/>
    <property type="match status" value="1"/>
</dbReference>
<accession>A0A3N2Q0S6</accession>
<dbReference type="Pfam" id="PF12894">
    <property type="entry name" value="ANAPC4_WD40"/>
    <property type="match status" value="1"/>
</dbReference>
<feature type="compositionally biased region" description="Basic and acidic residues" evidence="6">
    <location>
        <begin position="808"/>
        <end position="822"/>
    </location>
</feature>
<dbReference type="GO" id="GO:0005680">
    <property type="term" value="C:anaphase-promoting complex"/>
    <property type="evidence" value="ECO:0007669"/>
    <property type="project" value="InterPro"/>
</dbReference>
<evidence type="ECO:0000256" key="5">
    <source>
        <dbReference type="ARBA" id="ARBA00023306"/>
    </source>
</evidence>
<dbReference type="EMBL" id="ML119052">
    <property type="protein sequence ID" value="ROT40340.1"/>
    <property type="molecule type" value="Genomic_DNA"/>
</dbReference>
<dbReference type="InterPro" id="IPR024977">
    <property type="entry name" value="Apc4-like_WD40_dom"/>
</dbReference>
<dbReference type="InterPro" id="IPR024790">
    <property type="entry name" value="APC4_long_dom"/>
</dbReference>
<keyword evidence="4" id="KW-0833">Ubl conjugation pathway</keyword>
<proteinExistence type="predicted"/>
<dbReference type="Pfam" id="PF12896">
    <property type="entry name" value="ANAPC4"/>
    <property type="match status" value="1"/>
</dbReference>
<feature type="compositionally biased region" description="Polar residues" evidence="6">
    <location>
        <begin position="790"/>
        <end position="803"/>
    </location>
</feature>
<dbReference type="GeneID" id="39584278"/>
<organism evidence="9 10">
    <name type="scientific">Sodiomyces alkalinus (strain CBS 110278 / VKM F-3762 / F11)</name>
    <name type="common">Alkaliphilic filamentous fungus</name>
    <dbReference type="NCBI Taxonomy" id="1314773"/>
    <lineage>
        <taxon>Eukaryota</taxon>
        <taxon>Fungi</taxon>
        <taxon>Dikarya</taxon>
        <taxon>Ascomycota</taxon>
        <taxon>Pezizomycotina</taxon>
        <taxon>Sordariomycetes</taxon>
        <taxon>Hypocreomycetidae</taxon>
        <taxon>Glomerellales</taxon>
        <taxon>Plectosphaerellaceae</taxon>
        <taxon>Sodiomyces</taxon>
    </lineage>
</organism>
<feature type="domain" description="Anaphase-promoting complex subunit 4-like WD40" evidence="7">
    <location>
        <begin position="27"/>
        <end position="121"/>
    </location>
</feature>
<dbReference type="GO" id="GO:0031145">
    <property type="term" value="P:anaphase-promoting complex-dependent catabolic process"/>
    <property type="evidence" value="ECO:0007669"/>
    <property type="project" value="InterPro"/>
</dbReference>
<protein>
    <recommendedName>
        <fullName evidence="1">Anaphase-promoting complex subunit 4</fullName>
    </recommendedName>
</protein>
<dbReference type="PANTHER" id="PTHR13260">
    <property type="entry name" value="ANAPHASE PROMOTING COMPLEX SUBUNIT 4 APC4"/>
    <property type="match status" value="1"/>
</dbReference>
<sequence>MAEPEPLRLLSETRFDHRVPDGLPKSNPTVDLTATWDASAENLLIYRPKDQVVSKIRQISRPGIAAPEPLALKWKPDGQFLAVGWSDGHVRLMGLEYNKAAHHIPICPDSSAKITHIGWARNIIGNPPNAHSHPSQQDQSLSSWQHDMARELELGDKERPPPVDLPRELTFLEIDASLPKISPLPSSSAGDGEDAMVFTLRTSIEFLFQPFKADDSDQVYIMVVGTNDGRLHLSIYDSFVIGDFRYTLPSAIYRPGVLQLTHHTSHPTMSTHSLFLKHPSDDDRALYLVPMDLPFIPSSPINLSLIASKLTTVQKLLRYVKQAQLHMVVEYNNSRELPSRFMRSVQEDLAKEESGPSDIVPALFHAVVTGHLYPVAREWLVDQLAERGHKRWDKAVTSGLQNLRSLIHENLIPALERLSIILSRLRGLALFYDNRDDIGFSVTQITRAMDFVSCLKVIGHRILLQVMEELDFFNAFSAWLRFQIDRAAQSGSVGDELSDREAALDIGSVLAYVQHYLVQSPMAIFFDDGVTEQEAQADWQTVGEGSSLLDTIDMQLKQHEAGQPYKKGLPHVAYLVDQLDARASGIFRDIAEAQKRSVHFGQPTKMVLQHAMSSMDAVMCPDTTVGDSSGARTFTAITQQTHDSELYIFCTRLKIINGISTKISDTVASLRVQTSGKIVDLKFSSGTTLVLLLSYPGKTAVVQVPVQSPQINYAPYTEGDLPPPQDLEKTLATAEGYRVSPLPDDPALSPIQMEAHSRSEARGEIAPRVCLLGRDRATWKVFVLEDGIQNESSNASSVAQTPRTFGKANKENGRSGKDSEAA</sequence>
<feature type="region of interest" description="Disordered" evidence="6">
    <location>
        <begin position="790"/>
        <end position="822"/>
    </location>
</feature>
<evidence type="ECO:0000313" key="9">
    <source>
        <dbReference type="EMBL" id="ROT40340.1"/>
    </source>
</evidence>
<dbReference type="RefSeq" id="XP_028468146.1">
    <property type="nucleotide sequence ID" value="XM_028615801.1"/>
</dbReference>
<evidence type="ECO:0000256" key="6">
    <source>
        <dbReference type="SAM" id="MobiDB-lite"/>
    </source>
</evidence>
<dbReference type="GO" id="GO:0070979">
    <property type="term" value="P:protein K11-linked ubiquitination"/>
    <property type="evidence" value="ECO:0007669"/>
    <property type="project" value="TreeGrafter"/>
</dbReference>
<dbReference type="STRING" id="1314773.A0A3N2Q0S6"/>
<dbReference type="AlphaFoldDB" id="A0A3N2Q0S6"/>
<dbReference type="GO" id="GO:0034399">
    <property type="term" value="C:nuclear periphery"/>
    <property type="evidence" value="ECO:0007669"/>
    <property type="project" value="TreeGrafter"/>
</dbReference>
<dbReference type="InterPro" id="IPR024789">
    <property type="entry name" value="APC4"/>
</dbReference>